<evidence type="ECO:0000256" key="1">
    <source>
        <dbReference type="SAM" id="Coils"/>
    </source>
</evidence>
<name>A0A177AQB3_9BILA</name>
<dbReference type="Proteomes" id="UP000078046">
    <property type="component" value="Unassembled WGS sequence"/>
</dbReference>
<protein>
    <submittedName>
        <fullName evidence="2">Uncharacterized protein</fullName>
    </submittedName>
</protein>
<organism evidence="2 3">
    <name type="scientific">Intoshia linei</name>
    <dbReference type="NCBI Taxonomy" id="1819745"/>
    <lineage>
        <taxon>Eukaryota</taxon>
        <taxon>Metazoa</taxon>
        <taxon>Spiralia</taxon>
        <taxon>Lophotrochozoa</taxon>
        <taxon>Mesozoa</taxon>
        <taxon>Orthonectida</taxon>
        <taxon>Rhopaluridae</taxon>
        <taxon>Intoshia</taxon>
    </lineage>
</organism>
<feature type="non-terminal residue" evidence="2">
    <location>
        <position position="1"/>
    </location>
</feature>
<evidence type="ECO:0000313" key="2">
    <source>
        <dbReference type="EMBL" id="OAF63601.1"/>
    </source>
</evidence>
<comment type="caution">
    <text evidence="2">The sequence shown here is derived from an EMBL/GenBank/DDBJ whole genome shotgun (WGS) entry which is preliminary data.</text>
</comment>
<gene>
    <name evidence="2" type="ORF">A3Q56_08690</name>
</gene>
<dbReference type="AlphaFoldDB" id="A0A177AQB3"/>
<keyword evidence="1" id="KW-0175">Coiled coil</keyword>
<keyword evidence="3" id="KW-1185">Reference proteome</keyword>
<accession>A0A177AQB3</accession>
<dbReference type="EMBL" id="LWCA01003051">
    <property type="protein sequence ID" value="OAF63601.1"/>
    <property type="molecule type" value="Genomic_DNA"/>
</dbReference>
<feature type="coiled-coil region" evidence="1">
    <location>
        <begin position="120"/>
        <end position="147"/>
    </location>
</feature>
<evidence type="ECO:0000313" key="3">
    <source>
        <dbReference type="Proteomes" id="UP000078046"/>
    </source>
</evidence>
<proteinExistence type="predicted"/>
<feature type="non-terminal residue" evidence="2">
    <location>
        <position position="205"/>
    </location>
</feature>
<reference evidence="2 3" key="1">
    <citation type="submission" date="2016-04" db="EMBL/GenBank/DDBJ databases">
        <title>The genome of Intoshia linei affirms orthonectids as highly simplified spiralians.</title>
        <authorList>
            <person name="Mikhailov K.V."/>
            <person name="Slusarev G.S."/>
            <person name="Nikitin M.A."/>
            <person name="Logacheva M.D."/>
            <person name="Penin A."/>
            <person name="Aleoshin V."/>
            <person name="Panchin Y.V."/>
        </authorList>
    </citation>
    <scope>NUCLEOTIDE SEQUENCE [LARGE SCALE GENOMIC DNA]</scope>
    <source>
        <strain evidence="2">Intl2013</strain>
        <tissue evidence="2">Whole animal</tissue>
    </source>
</reference>
<sequence>YQIVTIQDFIDSIKKLTNPSIPEYKKKFHYIDDNISKFDLIFLSQHNLTALKNYKPKLYNGIMAHVSHIKFNEMKNIETVTFVVYNKEGREKIDQELLHYKETFSMYHNNIDKVSTINGLDQQMLELKDIKMELRKFKKKLRKNNLQTIKDYEYLTLTFKKLSKKISQIKPISNMSNKMSNKISENLQPLLDEKQNSGTLKCPNV</sequence>